<dbReference type="InterPro" id="IPR036390">
    <property type="entry name" value="WH_DNA-bd_sf"/>
</dbReference>
<dbReference type="InterPro" id="IPR001077">
    <property type="entry name" value="COMT_C"/>
</dbReference>
<dbReference type="Proteomes" id="UP000631114">
    <property type="component" value="Unassembled WGS sequence"/>
</dbReference>
<evidence type="ECO:0000256" key="3">
    <source>
        <dbReference type="ARBA" id="ARBA00022691"/>
    </source>
</evidence>
<name>A0A835HQF9_9MAGN</name>
<dbReference type="InterPro" id="IPR036388">
    <property type="entry name" value="WH-like_DNA-bd_sf"/>
</dbReference>
<dbReference type="Pfam" id="PF00891">
    <property type="entry name" value="Methyltransf_2"/>
    <property type="match status" value="1"/>
</dbReference>
<evidence type="ECO:0000259" key="6">
    <source>
        <dbReference type="Pfam" id="PF08100"/>
    </source>
</evidence>
<feature type="domain" description="O-methyltransferase C-terminal" evidence="5">
    <location>
        <begin position="171"/>
        <end position="374"/>
    </location>
</feature>
<sequence>MYGAQSSRTLVIDFVEQYTRTLWLLEGPDATAQEVTMSITNEAPLDDDHISKMMYLTSLQVFPMVMRAVVELKVLEIIAKAGPSAQLSPTQIASQLPTQNPEKTPMMLDRMLRLLASYSVLTYSTATNQDGQVERLYGLTPFCQIYLQDKDGASMCPMLLMATHSVSWQTWYHLADSVLDGGMAFEKAHNVKFYQHPDKKFIGLFNKSMSDYSFIMMKKVMEIYKGFEGVKELVDVGGGIGTALSIITSKYPSIKGINYDLPHVVEQAPSYPGITHVGGDIFASVPKAETIFMKLILHNWGDEQCLKLLKNCYEALPDHGKVICVEMIAPSSIDSTGSTKQFFQLDVIMMTQYHGGKERTEQDFENIAKEAGFASLKRMCSSIDNWVMEFIK</sequence>
<keyword evidence="3" id="KW-0949">S-adenosyl-L-methionine</keyword>
<dbReference type="GO" id="GO:0046983">
    <property type="term" value="F:protein dimerization activity"/>
    <property type="evidence" value="ECO:0007669"/>
    <property type="project" value="InterPro"/>
</dbReference>
<dbReference type="GO" id="GO:0032259">
    <property type="term" value="P:methylation"/>
    <property type="evidence" value="ECO:0007669"/>
    <property type="project" value="UniProtKB-KW"/>
</dbReference>
<reference evidence="7 8" key="1">
    <citation type="submission" date="2020-10" db="EMBL/GenBank/DDBJ databases">
        <title>The Coptis chinensis genome and diversification of protoberbering-type alkaloids.</title>
        <authorList>
            <person name="Wang B."/>
            <person name="Shu S."/>
            <person name="Song C."/>
            <person name="Liu Y."/>
        </authorList>
    </citation>
    <scope>NUCLEOTIDE SEQUENCE [LARGE SCALE GENOMIC DNA]</scope>
    <source>
        <strain evidence="7">HL-2020</strain>
        <tissue evidence="7">Leaf</tissue>
    </source>
</reference>
<dbReference type="InterPro" id="IPR016461">
    <property type="entry name" value="COMT-like"/>
</dbReference>
<evidence type="ECO:0000256" key="2">
    <source>
        <dbReference type="ARBA" id="ARBA00022679"/>
    </source>
</evidence>
<dbReference type="EMBL" id="JADFTS010000006">
    <property type="protein sequence ID" value="KAF9603599.1"/>
    <property type="molecule type" value="Genomic_DNA"/>
</dbReference>
<evidence type="ECO:0000256" key="1">
    <source>
        <dbReference type="ARBA" id="ARBA00022603"/>
    </source>
</evidence>
<dbReference type="PANTHER" id="PTHR11746">
    <property type="entry name" value="O-METHYLTRANSFERASE"/>
    <property type="match status" value="1"/>
</dbReference>
<evidence type="ECO:0000313" key="8">
    <source>
        <dbReference type="Proteomes" id="UP000631114"/>
    </source>
</evidence>
<organism evidence="7 8">
    <name type="scientific">Coptis chinensis</name>
    <dbReference type="NCBI Taxonomy" id="261450"/>
    <lineage>
        <taxon>Eukaryota</taxon>
        <taxon>Viridiplantae</taxon>
        <taxon>Streptophyta</taxon>
        <taxon>Embryophyta</taxon>
        <taxon>Tracheophyta</taxon>
        <taxon>Spermatophyta</taxon>
        <taxon>Magnoliopsida</taxon>
        <taxon>Ranunculales</taxon>
        <taxon>Ranunculaceae</taxon>
        <taxon>Coptidoideae</taxon>
        <taxon>Coptis</taxon>
    </lineage>
</organism>
<feature type="domain" description="O-methyltransferase dimerisation" evidence="6">
    <location>
        <begin position="60"/>
        <end position="149"/>
    </location>
</feature>
<dbReference type="InterPro" id="IPR012967">
    <property type="entry name" value="COMT_dimerisation"/>
</dbReference>
<keyword evidence="1" id="KW-0489">Methyltransferase</keyword>
<dbReference type="PIRSF" id="PIRSF005739">
    <property type="entry name" value="O-mtase"/>
    <property type="match status" value="1"/>
</dbReference>
<evidence type="ECO:0000256" key="4">
    <source>
        <dbReference type="PIRSR" id="PIRSR005739-1"/>
    </source>
</evidence>
<gene>
    <name evidence="7" type="ORF">IFM89_037098</name>
</gene>
<dbReference type="FunFam" id="3.40.50.150:FF:000061">
    <property type="entry name" value="Caffeic acid O-methyltransferase"/>
    <property type="match status" value="1"/>
</dbReference>
<dbReference type="SUPFAM" id="SSF46785">
    <property type="entry name" value="Winged helix' DNA-binding domain"/>
    <property type="match status" value="1"/>
</dbReference>
<dbReference type="SUPFAM" id="SSF53335">
    <property type="entry name" value="S-adenosyl-L-methionine-dependent methyltransferases"/>
    <property type="match status" value="1"/>
</dbReference>
<dbReference type="FunFam" id="1.10.10.10:FF:000357">
    <property type="entry name" value="Caffeic acid 3-O-methyltransferase"/>
    <property type="match status" value="1"/>
</dbReference>
<dbReference type="GO" id="GO:0008171">
    <property type="term" value="F:O-methyltransferase activity"/>
    <property type="evidence" value="ECO:0007669"/>
    <property type="project" value="InterPro"/>
</dbReference>
<dbReference type="InterPro" id="IPR029063">
    <property type="entry name" value="SAM-dependent_MTases_sf"/>
</dbReference>
<feature type="active site" description="Proton acceptor" evidence="4">
    <location>
        <position position="298"/>
    </location>
</feature>
<evidence type="ECO:0000259" key="5">
    <source>
        <dbReference type="Pfam" id="PF00891"/>
    </source>
</evidence>
<proteinExistence type="predicted"/>
<comment type="caution">
    <text evidence="7">The sequence shown here is derived from an EMBL/GenBank/DDBJ whole genome shotgun (WGS) entry which is preliminary data.</text>
</comment>
<protein>
    <submittedName>
        <fullName evidence="7">Uncharacterized protein</fullName>
    </submittedName>
</protein>
<keyword evidence="2" id="KW-0808">Transferase</keyword>
<accession>A0A835HQF9</accession>
<dbReference type="AlphaFoldDB" id="A0A835HQF9"/>
<dbReference type="OrthoDB" id="1606438at2759"/>
<dbReference type="Gene3D" id="1.10.10.10">
    <property type="entry name" value="Winged helix-like DNA-binding domain superfamily/Winged helix DNA-binding domain"/>
    <property type="match status" value="1"/>
</dbReference>
<evidence type="ECO:0000313" key="7">
    <source>
        <dbReference type="EMBL" id="KAF9603599.1"/>
    </source>
</evidence>
<dbReference type="Pfam" id="PF08100">
    <property type="entry name" value="Dimerisation"/>
    <property type="match status" value="1"/>
</dbReference>
<keyword evidence="8" id="KW-1185">Reference proteome</keyword>
<dbReference type="Gene3D" id="3.40.50.150">
    <property type="entry name" value="Vaccinia Virus protein VP39"/>
    <property type="match status" value="1"/>
</dbReference>
<dbReference type="PROSITE" id="PS51683">
    <property type="entry name" value="SAM_OMT_II"/>
    <property type="match status" value="1"/>
</dbReference>